<organism evidence="2">
    <name type="scientific">marine sediment metagenome</name>
    <dbReference type="NCBI Taxonomy" id="412755"/>
    <lineage>
        <taxon>unclassified sequences</taxon>
        <taxon>metagenomes</taxon>
        <taxon>ecological metagenomes</taxon>
    </lineage>
</organism>
<dbReference type="Gene3D" id="1.10.287.540">
    <property type="entry name" value="Helix hairpin bin"/>
    <property type="match status" value="1"/>
</dbReference>
<evidence type="ECO:0000313" key="2">
    <source>
        <dbReference type="EMBL" id="KKL44756.1"/>
    </source>
</evidence>
<proteinExistence type="predicted"/>
<gene>
    <name evidence="2" type="ORF">LCGC14_2362520</name>
</gene>
<comment type="caution">
    <text evidence="2">The sequence shown here is derived from an EMBL/GenBank/DDBJ whole genome shotgun (WGS) entry which is preliminary data.</text>
</comment>
<dbReference type="AlphaFoldDB" id="A0A0F9CTK9"/>
<keyword evidence="1" id="KW-0812">Transmembrane</keyword>
<feature type="transmembrane region" description="Helical" evidence="1">
    <location>
        <begin position="54"/>
        <end position="74"/>
    </location>
</feature>
<dbReference type="EMBL" id="LAZR01034644">
    <property type="protein sequence ID" value="KKL44756.1"/>
    <property type="molecule type" value="Genomic_DNA"/>
</dbReference>
<protein>
    <submittedName>
        <fullName evidence="2">Uncharacterized protein</fullName>
    </submittedName>
</protein>
<keyword evidence="1" id="KW-1133">Transmembrane helix</keyword>
<sequence length="75" mass="8442">MSNYINKEQDRRLFNIDGHIKVINSEMGDVKKDIGTVKTDLATVKTDVCWLKRFFFIVATASIASLIGVLIGLLR</sequence>
<accession>A0A0F9CTK9</accession>
<reference evidence="2" key="1">
    <citation type="journal article" date="2015" name="Nature">
        <title>Complex archaea that bridge the gap between prokaryotes and eukaryotes.</title>
        <authorList>
            <person name="Spang A."/>
            <person name="Saw J.H."/>
            <person name="Jorgensen S.L."/>
            <person name="Zaremba-Niedzwiedzka K."/>
            <person name="Martijn J."/>
            <person name="Lind A.E."/>
            <person name="van Eijk R."/>
            <person name="Schleper C."/>
            <person name="Guy L."/>
            <person name="Ettema T.J."/>
        </authorList>
    </citation>
    <scope>NUCLEOTIDE SEQUENCE</scope>
</reference>
<name>A0A0F9CTK9_9ZZZZ</name>
<keyword evidence="1" id="KW-0472">Membrane</keyword>
<evidence type="ECO:0000256" key="1">
    <source>
        <dbReference type="SAM" id="Phobius"/>
    </source>
</evidence>